<evidence type="ECO:0000256" key="1">
    <source>
        <dbReference type="SAM" id="MobiDB-lite"/>
    </source>
</evidence>
<feature type="compositionally biased region" description="Polar residues" evidence="1">
    <location>
        <begin position="832"/>
        <end position="845"/>
    </location>
</feature>
<feature type="compositionally biased region" description="Polar residues" evidence="1">
    <location>
        <begin position="932"/>
        <end position="949"/>
    </location>
</feature>
<dbReference type="AlphaFoldDB" id="A0A2H3JP44"/>
<gene>
    <name evidence="2" type="ORF">WOLCODRAFT_144772</name>
</gene>
<accession>A0A2H3JP44</accession>
<dbReference type="Proteomes" id="UP000218811">
    <property type="component" value="Unassembled WGS sequence"/>
</dbReference>
<reference evidence="2 3" key="1">
    <citation type="journal article" date="2012" name="Science">
        <title>The Paleozoic origin of enzymatic lignin decomposition reconstructed from 31 fungal genomes.</title>
        <authorList>
            <person name="Floudas D."/>
            <person name="Binder M."/>
            <person name="Riley R."/>
            <person name="Barry K."/>
            <person name="Blanchette R.A."/>
            <person name="Henrissat B."/>
            <person name="Martinez A.T."/>
            <person name="Otillar R."/>
            <person name="Spatafora J.W."/>
            <person name="Yadav J.S."/>
            <person name="Aerts A."/>
            <person name="Benoit I."/>
            <person name="Boyd A."/>
            <person name="Carlson A."/>
            <person name="Copeland A."/>
            <person name="Coutinho P.M."/>
            <person name="de Vries R.P."/>
            <person name="Ferreira P."/>
            <person name="Findley K."/>
            <person name="Foster B."/>
            <person name="Gaskell J."/>
            <person name="Glotzer D."/>
            <person name="Gorecki P."/>
            <person name="Heitman J."/>
            <person name="Hesse C."/>
            <person name="Hori C."/>
            <person name="Igarashi K."/>
            <person name="Jurgens J.A."/>
            <person name="Kallen N."/>
            <person name="Kersten P."/>
            <person name="Kohler A."/>
            <person name="Kuees U."/>
            <person name="Kumar T.K.A."/>
            <person name="Kuo A."/>
            <person name="LaButti K."/>
            <person name="Larrondo L.F."/>
            <person name="Lindquist E."/>
            <person name="Ling A."/>
            <person name="Lombard V."/>
            <person name="Lucas S."/>
            <person name="Lundell T."/>
            <person name="Martin R."/>
            <person name="McLaughlin D.J."/>
            <person name="Morgenstern I."/>
            <person name="Morin E."/>
            <person name="Murat C."/>
            <person name="Nagy L.G."/>
            <person name="Nolan M."/>
            <person name="Ohm R.A."/>
            <person name="Patyshakuliyeva A."/>
            <person name="Rokas A."/>
            <person name="Ruiz-Duenas F.J."/>
            <person name="Sabat G."/>
            <person name="Salamov A."/>
            <person name="Samejima M."/>
            <person name="Schmutz J."/>
            <person name="Slot J.C."/>
            <person name="St John F."/>
            <person name="Stenlid J."/>
            <person name="Sun H."/>
            <person name="Sun S."/>
            <person name="Syed K."/>
            <person name="Tsang A."/>
            <person name="Wiebenga A."/>
            <person name="Young D."/>
            <person name="Pisabarro A."/>
            <person name="Eastwood D.C."/>
            <person name="Martin F."/>
            <person name="Cullen D."/>
            <person name="Grigoriev I.V."/>
            <person name="Hibbett D.S."/>
        </authorList>
    </citation>
    <scope>NUCLEOTIDE SEQUENCE [LARGE SCALE GENOMIC DNA]</scope>
    <source>
        <strain evidence="2 3">MD-104</strain>
    </source>
</reference>
<keyword evidence="3" id="KW-1185">Reference proteome</keyword>
<evidence type="ECO:0000313" key="2">
    <source>
        <dbReference type="EMBL" id="PCH43960.1"/>
    </source>
</evidence>
<feature type="compositionally biased region" description="Low complexity" evidence="1">
    <location>
        <begin position="690"/>
        <end position="701"/>
    </location>
</feature>
<dbReference type="OMA" id="EMVGSWV"/>
<feature type="compositionally biased region" description="Basic and acidic residues" evidence="1">
    <location>
        <begin position="770"/>
        <end position="784"/>
    </location>
</feature>
<feature type="region of interest" description="Disordered" evidence="1">
    <location>
        <begin position="491"/>
        <end position="516"/>
    </location>
</feature>
<feature type="region of interest" description="Disordered" evidence="1">
    <location>
        <begin position="921"/>
        <end position="953"/>
    </location>
</feature>
<feature type="compositionally biased region" description="Basic and acidic residues" evidence="1">
    <location>
        <begin position="594"/>
        <end position="611"/>
    </location>
</feature>
<proteinExistence type="predicted"/>
<feature type="region of interest" description="Disordered" evidence="1">
    <location>
        <begin position="660"/>
        <end position="712"/>
    </location>
</feature>
<feature type="compositionally biased region" description="Low complexity" evidence="1">
    <location>
        <begin position="491"/>
        <end position="501"/>
    </location>
</feature>
<evidence type="ECO:0000313" key="3">
    <source>
        <dbReference type="Proteomes" id="UP000218811"/>
    </source>
</evidence>
<dbReference type="EMBL" id="KB468146">
    <property type="protein sequence ID" value="PCH43960.1"/>
    <property type="molecule type" value="Genomic_DNA"/>
</dbReference>
<feature type="region of interest" description="Disordered" evidence="1">
    <location>
        <begin position="594"/>
        <end position="629"/>
    </location>
</feature>
<sequence>MTQNTGAHLMTSRITRLFRPLRAKCSSLVDFAHNSSSRKKAPVSVTYSRISRATSRKALADNDAPPLTLLQPPENLGSRIHIDRASIDNMQLSKRIYEVRDAFRNVVQVALGIEEMEQRTTPARVMSLAAMCSAVIGENILATIESSGESNAAPWELNENVEILVMEELYDAVPPHCRSLQADSHTALRALFTASIVTPPVCTSSSTTSLTTGDCPLAHAAHGNYLTALLSSYCTSTGSGRSRPPHPPLTLSTHVFTQTLVSVLCDAQISIPARLEAWRSKAVTRLARELRTRDFLAFLTLCTGLADTIIGVEYRQCRPRKRKSCDDDNSEIAGESSLRSKLAKWVKNVLEHLHQRSVVRYQADEDSLTQPTSLSDNFSAVLDFLAACTSISPDDPHMHSGILSTLTKANAPADRLAGNLICLITHCMVSRPSVAPLRPANLDTLTAVLATAAPSTESYDTLITLLLTPLPTAQSDWSVSVGPASPISPAISQSTSTSTFIPTPPPASPKTSQPQRSVGINAIREYARALRARRLFRWEASLWSTALRHVEDAPVTPCSALFISTTASTSTNVSHAELDALRRELVERVEEAERRSFSADASHGERGDDVAHVSGDSAPVRREHRSAPHAAPEWVYEDIVGSWIQASPRATKAGLSAKRRKLAHDPSQIKNAGSDTLRGHLRPQERMQHASLSRSRSSACSPHGRRSPPKLPIQRFQGVQRPIRAPALLVSGEVAGSDEFEEFPGVHTTVSRRPVHKEAFQSESESNYSGDDRLTDVRSADPHLRHANSGQLDNRTLAGHSVPPRSVLSRESIFEPHLPPPSLPTRTPRSALDSNVPASLATASHASVKAHCVSTRLESPPYEDDEVIDLSDFENIPPPRPRAKGSMLPASIKFYGTEGQAVPNKLRDGPVVAPKIPSTRMKQKLHEIRSASLASRQSSGVCTANQLSSDDPLDMFAYRSSSPMAS</sequence>
<protein>
    <submittedName>
        <fullName evidence="2">Uncharacterized protein</fullName>
    </submittedName>
</protein>
<feature type="region of interest" description="Disordered" evidence="1">
    <location>
        <begin position="754"/>
        <end position="849"/>
    </location>
</feature>
<dbReference type="OrthoDB" id="3158032at2759"/>
<organism evidence="2 3">
    <name type="scientific">Wolfiporia cocos (strain MD-104)</name>
    <name type="common">Brown rot fungus</name>
    <dbReference type="NCBI Taxonomy" id="742152"/>
    <lineage>
        <taxon>Eukaryota</taxon>
        <taxon>Fungi</taxon>
        <taxon>Dikarya</taxon>
        <taxon>Basidiomycota</taxon>
        <taxon>Agaricomycotina</taxon>
        <taxon>Agaricomycetes</taxon>
        <taxon>Polyporales</taxon>
        <taxon>Phaeolaceae</taxon>
        <taxon>Wolfiporia</taxon>
    </lineage>
</organism>
<name>A0A2H3JP44_WOLCO</name>